<dbReference type="EMBL" id="BAAAUT010000084">
    <property type="protein sequence ID" value="GAA3164294.1"/>
    <property type="molecule type" value="Genomic_DNA"/>
</dbReference>
<evidence type="ECO:0000313" key="1">
    <source>
        <dbReference type="EMBL" id="GAA3164294.1"/>
    </source>
</evidence>
<evidence type="ECO:0000313" key="2">
    <source>
        <dbReference type="Proteomes" id="UP001500320"/>
    </source>
</evidence>
<reference evidence="2" key="1">
    <citation type="journal article" date="2019" name="Int. J. Syst. Evol. Microbiol.">
        <title>The Global Catalogue of Microorganisms (GCM) 10K type strain sequencing project: providing services to taxonomists for standard genome sequencing and annotation.</title>
        <authorList>
            <consortium name="The Broad Institute Genomics Platform"/>
            <consortium name="The Broad Institute Genome Sequencing Center for Infectious Disease"/>
            <person name="Wu L."/>
            <person name="Ma J."/>
        </authorList>
    </citation>
    <scope>NUCLEOTIDE SEQUENCE [LARGE SCALE GENOMIC DNA]</scope>
    <source>
        <strain evidence="2">JCM 9373</strain>
    </source>
</reference>
<dbReference type="Proteomes" id="UP001500320">
    <property type="component" value="Unassembled WGS sequence"/>
</dbReference>
<keyword evidence="2" id="KW-1185">Reference proteome</keyword>
<sequence length="61" mass="6886">MVRADLSCPVCGGTEFGQEETTYDGRFEGRRLFLTSQVITLMICVGCRHILHFYGKRDDVG</sequence>
<comment type="caution">
    <text evidence="1">The sequence shown here is derived from an EMBL/GenBank/DDBJ whole genome shotgun (WGS) entry which is preliminary data.</text>
</comment>
<gene>
    <name evidence="1" type="ORF">GCM10010466_64030</name>
</gene>
<proteinExistence type="predicted"/>
<protein>
    <submittedName>
        <fullName evidence="1">Uncharacterized protein</fullName>
    </submittedName>
</protein>
<organism evidence="1 2">
    <name type="scientific">Planomonospora alba</name>
    <dbReference type="NCBI Taxonomy" id="161354"/>
    <lineage>
        <taxon>Bacteria</taxon>
        <taxon>Bacillati</taxon>
        <taxon>Actinomycetota</taxon>
        <taxon>Actinomycetes</taxon>
        <taxon>Streptosporangiales</taxon>
        <taxon>Streptosporangiaceae</taxon>
        <taxon>Planomonospora</taxon>
    </lineage>
</organism>
<accession>A0ABP6P1B0</accession>
<name>A0ABP6P1B0_9ACTN</name>